<sequence>MLSSIAEKIYWLSRYIERIENTSRLINVNSDLLLDIPHDESNDLKHLIKITGHIKDFKKKNTKENVFTFLIEDENNPSSIKYSIEMAKMNSRYLLTMLPKSAWEQFNNLYSDFNNNDKKNSEDLYQIIRNSQRFFAIISDGMQRNDVFNFIKLGRFIERADMLSRIIEDQILRKETHVNKYYQNLQWSSVLKSINGYESFKTLNKENLNQEIVLNFMIMESLFPRSIKYCVDKLDEVQKYLPKSVQIKKTTKKLLDGFSKQNIYKNDKKILKQLDNFQLGLIMLDKEISQRFFLTDS</sequence>
<dbReference type="InterPro" id="IPR007296">
    <property type="entry name" value="DUF403"/>
</dbReference>
<dbReference type="Pfam" id="PF04168">
    <property type="entry name" value="Alpha-E"/>
    <property type="match status" value="1"/>
</dbReference>
<protein>
    <submittedName>
        <fullName evidence="2">Alpha-E domain-containing protein</fullName>
    </submittedName>
</protein>
<proteinExistence type="predicted"/>
<dbReference type="EMBL" id="SHBH01000001">
    <property type="protein sequence ID" value="RZO27511.1"/>
    <property type="molecule type" value="Genomic_DNA"/>
</dbReference>
<evidence type="ECO:0000259" key="1">
    <source>
        <dbReference type="Pfam" id="PF04168"/>
    </source>
</evidence>
<feature type="domain" description="DUF403" evidence="1">
    <location>
        <begin position="1"/>
        <end position="293"/>
    </location>
</feature>
<gene>
    <name evidence="2" type="ORF">EVA95_00025</name>
</gene>
<evidence type="ECO:0000313" key="2">
    <source>
        <dbReference type="EMBL" id="RZO27511.1"/>
    </source>
</evidence>
<organism evidence="2 3">
    <name type="scientific">SAR86 cluster bacterium</name>
    <dbReference type="NCBI Taxonomy" id="2030880"/>
    <lineage>
        <taxon>Bacteria</taxon>
        <taxon>Pseudomonadati</taxon>
        <taxon>Pseudomonadota</taxon>
        <taxon>Gammaproteobacteria</taxon>
        <taxon>SAR86 cluster</taxon>
    </lineage>
</organism>
<dbReference type="PANTHER" id="PTHR34595:SF7">
    <property type="entry name" value="SLL1039 PROTEIN"/>
    <property type="match status" value="1"/>
</dbReference>
<dbReference type="PANTHER" id="PTHR34595">
    <property type="entry name" value="BLR5612 PROTEIN"/>
    <property type="match status" value="1"/>
</dbReference>
<dbReference type="AlphaFoldDB" id="A0A520N205"/>
<evidence type="ECO:0000313" key="3">
    <source>
        <dbReference type="Proteomes" id="UP000319384"/>
    </source>
</evidence>
<dbReference type="InterPro" id="IPR051680">
    <property type="entry name" value="ATP-dep_Glu-Cys_Ligase-2"/>
</dbReference>
<reference evidence="2 3" key="1">
    <citation type="submission" date="2019-02" db="EMBL/GenBank/DDBJ databases">
        <title>Prokaryotic population dynamics and viral predation in marine succession experiment using metagenomics: the confinement effect.</title>
        <authorList>
            <person name="Haro-Moreno J.M."/>
            <person name="Rodriguez-Valera F."/>
            <person name="Lopez-Perez M."/>
        </authorList>
    </citation>
    <scope>NUCLEOTIDE SEQUENCE [LARGE SCALE GENOMIC DNA]</scope>
    <source>
        <strain evidence="2">MED-G162</strain>
    </source>
</reference>
<accession>A0A520N205</accession>
<name>A0A520N205_9GAMM</name>
<comment type="caution">
    <text evidence="2">The sequence shown here is derived from an EMBL/GenBank/DDBJ whole genome shotgun (WGS) entry which is preliminary data.</text>
</comment>
<dbReference type="Proteomes" id="UP000319384">
    <property type="component" value="Unassembled WGS sequence"/>
</dbReference>